<reference evidence="2 3" key="1">
    <citation type="submission" date="2019-04" db="EMBL/GenBank/DDBJ databases">
        <authorList>
            <person name="Park S."/>
            <person name="Yoon J.-H."/>
        </authorList>
    </citation>
    <scope>NUCLEOTIDE SEQUENCE [LARGE SCALE GENOMIC DNA]</scope>
    <source>
        <strain evidence="2 3">HJM-18</strain>
    </source>
</reference>
<dbReference type="EMBL" id="SRPF01000003">
    <property type="protein sequence ID" value="TGN39404.1"/>
    <property type="molecule type" value="Genomic_DNA"/>
</dbReference>
<evidence type="ECO:0000313" key="2">
    <source>
        <dbReference type="EMBL" id="TGN39404.1"/>
    </source>
</evidence>
<name>A0A4Z1CGM8_9GAMM</name>
<dbReference type="Proteomes" id="UP000298325">
    <property type="component" value="Unassembled WGS sequence"/>
</dbReference>
<evidence type="ECO:0000256" key="1">
    <source>
        <dbReference type="SAM" id="MobiDB-lite"/>
    </source>
</evidence>
<sequence length="333" mass="37013">MRHLRHTALLTITTFFIIGCGPDSPSDSKRLNPAASVSTSFESFTVEDHGGMPFLSRTIFFDFYQGLEAAEGEDDKGLASQLRTRLNVLMGLTQSDEDPTTYVAARNPFDLLHYLINTDQIATFNDGKRLMRDSLESGSPENYNTPANNAIIRFTELAGEDGSGPGPDQVWIYPLLDWKTNFSQLEPRTSVVFRSAQFIARPPEEDDENPAEIQSAFWSGRFDGDNFSATGYNRPNASNFNATGRNFGNVDFFKILTGSEYDTLFLNETSGITIEGEEPVFICAQIDYSRDEVRVAYITDPEADTRGTNADPSQCPNVGSTFTYSSEPVTQRQ</sequence>
<dbReference type="AlphaFoldDB" id="A0A4Z1CGM8"/>
<organism evidence="2 3">
    <name type="scientific">Marinobacter confluentis</name>
    <dbReference type="NCBI Taxonomy" id="1697557"/>
    <lineage>
        <taxon>Bacteria</taxon>
        <taxon>Pseudomonadati</taxon>
        <taxon>Pseudomonadota</taxon>
        <taxon>Gammaproteobacteria</taxon>
        <taxon>Pseudomonadales</taxon>
        <taxon>Marinobacteraceae</taxon>
        <taxon>Marinobacter</taxon>
    </lineage>
</organism>
<dbReference type="RefSeq" id="WP_135803713.1">
    <property type="nucleotide sequence ID" value="NZ_SRPF01000003.1"/>
</dbReference>
<feature type="compositionally biased region" description="Polar residues" evidence="1">
    <location>
        <begin position="306"/>
        <end position="333"/>
    </location>
</feature>
<keyword evidence="3" id="KW-1185">Reference proteome</keyword>
<dbReference type="PROSITE" id="PS51257">
    <property type="entry name" value="PROKAR_LIPOPROTEIN"/>
    <property type="match status" value="1"/>
</dbReference>
<feature type="region of interest" description="Disordered" evidence="1">
    <location>
        <begin position="303"/>
        <end position="333"/>
    </location>
</feature>
<dbReference type="OrthoDB" id="6354562at2"/>
<comment type="caution">
    <text evidence="2">The sequence shown here is derived from an EMBL/GenBank/DDBJ whole genome shotgun (WGS) entry which is preliminary data.</text>
</comment>
<accession>A0A4Z1CGM8</accession>
<proteinExistence type="predicted"/>
<gene>
    <name evidence="2" type="ORF">E5Q11_12290</name>
</gene>
<protein>
    <submittedName>
        <fullName evidence="2">Uncharacterized protein</fullName>
    </submittedName>
</protein>
<evidence type="ECO:0000313" key="3">
    <source>
        <dbReference type="Proteomes" id="UP000298325"/>
    </source>
</evidence>